<reference evidence="1 2" key="1">
    <citation type="submission" date="2016-06" db="EMBL/GenBank/DDBJ databases">
        <title>Adaptive Radiation by Waves of Gene Transfer Leads to Fine-Scale Resource Partitioning in Marine Microbes.</title>
        <authorList>
            <person name="Hehemann J.-H."/>
            <person name="Arevalo P."/>
            <person name="Datta M.S."/>
            <person name="Yu X."/>
            <person name="Corzett C."/>
            <person name="Henschel A."/>
            <person name="Preheim S.P."/>
            <person name="Timberlake S."/>
            <person name="Alm E.J."/>
            <person name="Polz M.F."/>
        </authorList>
    </citation>
    <scope>NUCLEOTIDE SEQUENCE [LARGE SCALE GENOMIC DNA]</scope>
    <source>
        <strain evidence="1 2">FF50</strain>
        <plasmid evidence="1 2">unnamed1</plasmid>
    </source>
</reference>
<name>A0AAN0XZG9_9VIBR</name>
<gene>
    <name evidence="1" type="ORF">A6E01_19930</name>
</gene>
<evidence type="ECO:0000313" key="1">
    <source>
        <dbReference type="EMBL" id="ANO35485.1"/>
    </source>
</evidence>
<keyword evidence="1" id="KW-0614">Plasmid</keyword>
<dbReference type="RefSeq" id="WP_065211247.1">
    <property type="nucleotide sequence ID" value="NZ_CP016179.1"/>
</dbReference>
<dbReference type="KEGG" id="vbr:A6E01_19930"/>
<accession>A0AAN0XZG9</accession>
<protein>
    <submittedName>
        <fullName evidence="1">Uncharacterized protein</fullName>
    </submittedName>
</protein>
<proteinExistence type="predicted"/>
<dbReference type="Proteomes" id="UP000092018">
    <property type="component" value="Plasmid unnamed1"/>
</dbReference>
<evidence type="ECO:0000313" key="2">
    <source>
        <dbReference type="Proteomes" id="UP000092018"/>
    </source>
</evidence>
<dbReference type="AlphaFoldDB" id="A0AAN0XZG9"/>
<dbReference type="EMBL" id="CP016179">
    <property type="protein sequence ID" value="ANO35485.1"/>
    <property type="molecule type" value="Genomic_DNA"/>
</dbReference>
<geneLocation type="plasmid" evidence="1 2">
    <name>unnamed1</name>
</geneLocation>
<organism evidence="1 2">
    <name type="scientific">Vibrio breoganii</name>
    <dbReference type="NCBI Taxonomy" id="553239"/>
    <lineage>
        <taxon>Bacteria</taxon>
        <taxon>Pseudomonadati</taxon>
        <taxon>Pseudomonadota</taxon>
        <taxon>Gammaproteobacteria</taxon>
        <taxon>Vibrionales</taxon>
        <taxon>Vibrionaceae</taxon>
        <taxon>Vibrio</taxon>
    </lineage>
</organism>
<sequence>MKNVIRVEVAGAIFLQPISMDRTETNLIDFKAIDLLGLMAKRSMPDMLQAIELVDGVILAQSIESKECHVVAKLNLLSDGTVSYTREGQEFSGSVQSFYEFTTGSNDCPIVVMVEDNCIPRLTTVFQAMITIVAQTSDMVCDAGELHASDFNGAIATLDAVLASGGGLSSSDVDSLTMSKKALIETKTSLFGVCDDVQTMGLFD</sequence>